<evidence type="ECO:0000313" key="4">
    <source>
        <dbReference type="Proteomes" id="UP000251241"/>
    </source>
</evidence>
<evidence type="ECO:0000313" key="3">
    <source>
        <dbReference type="EMBL" id="SPZ85644.1"/>
    </source>
</evidence>
<dbReference type="GO" id="GO:0016853">
    <property type="term" value="F:isomerase activity"/>
    <property type="evidence" value="ECO:0007669"/>
    <property type="project" value="UniProtKB-KW"/>
</dbReference>
<dbReference type="InterPro" id="IPR008928">
    <property type="entry name" value="6-hairpin_glycosidase_sf"/>
</dbReference>
<organism evidence="3 4">
    <name type="scientific">Sphingobacterium multivorum</name>
    <dbReference type="NCBI Taxonomy" id="28454"/>
    <lineage>
        <taxon>Bacteria</taxon>
        <taxon>Pseudomonadati</taxon>
        <taxon>Bacteroidota</taxon>
        <taxon>Sphingobacteriia</taxon>
        <taxon>Sphingobacteriales</taxon>
        <taxon>Sphingobacteriaceae</taxon>
        <taxon>Sphingobacterium</taxon>
    </lineage>
</organism>
<keyword evidence="2" id="KW-0413">Isomerase</keyword>
<reference evidence="3 4" key="1">
    <citation type="submission" date="2018-06" db="EMBL/GenBank/DDBJ databases">
        <authorList>
            <consortium name="Pathogen Informatics"/>
            <person name="Doyle S."/>
        </authorList>
    </citation>
    <scope>NUCLEOTIDE SEQUENCE [LARGE SCALE GENOMIC DNA]</scope>
    <source>
        <strain evidence="3 4">NCTC11343</strain>
    </source>
</reference>
<sequence length="101" mass="11706">MKGFKEEIENNILPYWMDKMVDTEHGGFYGRIDGDNVLDRMANKGVVMHARILWTFAASYRVLGHSAYRQIAERAYLYLRDYFMDKEYGGVFGNLISEAAP</sequence>
<protein>
    <submittedName>
        <fullName evidence="3">N-acylglucosamine 2-epimerase (GlcNAc 2-epimerase)</fullName>
    </submittedName>
</protein>
<gene>
    <name evidence="3" type="ORF">NCTC11343_02206</name>
</gene>
<dbReference type="EMBL" id="UAUU01000008">
    <property type="protein sequence ID" value="SPZ85644.1"/>
    <property type="molecule type" value="Genomic_DNA"/>
</dbReference>
<dbReference type="InterPro" id="IPR012341">
    <property type="entry name" value="6hp_glycosidase-like_sf"/>
</dbReference>
<accession>A0A2X2IWE7</accession>
<dbReference type="SUPFAM" id="SSF48208">
    <property type="entry name" value="Six-hairpin glycosidases"/>
    <property type="match status" value="1"/>
</dbReference>
<evidence type="ECO:0000256" key="2">
    <source>
        <dbReference type="ARBA" id="ARBA00023235"/>
    </source>
</evidence>
<name>A0A2X2IWE7_SPHMU</name>
<dbReference type="Pfam" id="PF07221">
    <property type="entry name" value="GlcNAc_2-epim"/>
    <property type="match status" value="1"/>
</dbReference>
<dbReference type="AlphaFoldDB" id="A0A2X2IWE7"/>
<dbReference type="PANTHER" id="PTHR15108">
    <property type="entry name" value="N-ACYLGLUCOSAMINE-2-EPIMERASE"/>
    <property type="match status" value="1"/>
</dbReference>
<dbReference type="Proteomes" id="UP000251241">
    <property type="component" value="Unassembled WGS sequence"/>
</dbReference>
<evidence type="ECO:0000256" key="1">
    <source>
        <dbReference type="ARBA" id="ARBA00008558"/>
    </source>
</evidence>
<dbReference type="InterPro" id="IPR010819">
    <property type="entry name" value="AGE/CE"/>
</dbReference>
<comment type="similarity">
    <text evidence="1">Belongs to the N-acylglucosamine 2-epimerase family.</text>
</comment>
<dbReference type="Gene3D" id="1.50.10.10">
    <property type="match status" value="1"/>
</dbReference>
<dbReference type="GO" id="GO:0005975">
    <property type="term" value="P:carbohydrate metabolic process"/>
    <property type="evidence" value="ECO:0007669"/>
    <property type="project" value="InterPro"/>
</dbReference>
<proteinExistence type="inferred from homology"/>